<evidence type="ECO:0000256" key="1">
    <source>
        <dbReference type="ARBA" id="ARBA00010148"/>
    </source>
</evidence>
<dbReference type="SUPFAM" id="SSF159468">
    <property type="entry name" value="AtpF-like"/>
    <property type="match status" value="1"/>
</dbReference>
<comment type="caution">
    <text evidence="6">The sequence shown here is derived from an EMBL/GenBank/DDBJ whole genome shotgun (WGS) entry which is preliminary data.</text>
</comment>
<name>A0AAV8UMY3_9RHOD</name>
<dbReference type="Proteomes" id="UP001157974">
    <property type="component" value="Unassembled WGS sequence"/>
</dbReference>
<evidence type="ECO:0000313" key="6">
    <source>
        <dbReference type="EMBL" id="KAJ8902806.1"/>
    </source>
</evidence>
<keyword evidence="7" id="KW-1185">Reference proteome</keyword>
<keyword evidence="4 5" id="KW-0406">Ion transport</keyword>
<dbReference type="InterPro" id="IPR036906">
    <property type="entry name" value="ATPase_V1_fsu_sf"/>
</dbReference>
<dbReference type="GO" id="GO:0046961">
    <property type="term" value="F:proton-transporting ATPase activity, rotational mechanism"/>
    <property type="evidence" value="ECO:0007669"/>
    <property type="project" value="InterPro"/>
</dbReference>
<comment type="function">
    <text evidence="5">Subunit of the V1 complex of vacuolar(H+)-ATPase (V-ATPase), a multisubunit enzyme composed of a peripheral complex (V1) that hydrolyzes ATP and a membrane integral complex (V0) that translocates protons. V-ATPase is responsible for acidifying and maintaining the pH of intracellular compartments.</text>
</comment>
<comment type="subunit">
    <text evidence="5">V-ATPase is a heteromultimeric enzyme made up of two complexes: the ATP-hydrolytic V1 complex and the proton translocation V0 complex.</text>
</comment>
<dbReference type="Pfam" id="PF01990">
    <property type="entry name" value="ATP-synt_F"/>
    <property type="match status" value="1"/>
</dbReference>
<sequence>MAAGNTIAHRDKRFFIAVIGDEDTVTGFLLSGIGNIDSSKNANFFVVDLKETSISSIEDAFKRFTRDSNTAVVLINQNIANEIRAEINAFKKPIPAVLEIPSKEHPYDASQDGILQRVRGMLGQAT</sequence>
<protein>
    <recommendedName>
        <fullName evidence="5">V-type proton ATPase subunit F</fullName>
    </recommendedName>
</protein>
<dbReference type="InterPro" id="IPR005772">
    <property type="entry name" value="ATPase_V1-cplx_fsu_euk"/>
</dbReference>
<evidence type="ECO:0000313" key="7">
    <source>
        <dbReference type="Proteomes" id="UP001157974"/>
    </source>
</evidence>
<dbReference type="PANTHER" id="PTHR13861:SF2">
    <property type="entry name" value="V-TYPE PROTON ATPASE SUBUNIT F"/>
    <property type="match status" value="1"/>
</dbReference>
<proteinExistence type="inferred from homology"/>
<dbReference type="AlphaFoldDB" id="A0AAV8UMY3"/>
<evidence type="ECO:0000256" key="5">
    <source>
        <dbReference type="PIRNR" id="PIRNR015945"/>
    </source>
</evidence>
<dbReference type="NCBIfam" id="TIGR01101">
    <property type="entry name" value="V_ATP_synt_F"/>
    <property type="match status" value="1"/>
</dbReference>
<comment type="similarity">
    <text evidence="1 5">Belongs to the V-ATPase F subunit family.</text>
</comment>
<organism evidence="6 7">
    <name type="scientific">Rhodosorus marinus</name>
    <dbReference type="NCBI Taxonomy" id="101924"/>
    <lineage>
        <taxon>Eukaryota</taxon>
        <taxon>Rhodophyta</taxon>
        <taxon>Stylonematophyceae</taxon>
        <taxon>Stylonematales</taxon>
        <taxon>Stylonemataceae</taxon>
        <taxon>Rhodosorus</taxon>
    </lineage>
</organism>
<dbReference type="PANTHER" id="PTHR13861">
    <property type="entry name" value="VACUOLAR ATP SYNTHASE SUBUNIT F"/>
    <property type="match status" value="1"/>
</dbReference>
<dbReference type="GO" id="GO:0033180">
    <property type="term" value="C:proton-transporting V-type ATPase, V1 domain"/>
    <property type="evidence" value="ECO:0007669"/>
    <property type="project" value="InterPro"/>
</dbReference>
<keyword evidence="3 5" id="KW-0375">Hydrogen ion transport</keyword>
<dbReference type="EMBL" id="JAMWBK010000008">
    <property type="protein sequence ID" value="KAJ8902806.1"/>
    <property type="molecule type" value="Genomic_DNA"/>
</dbReference>
<dbReference type="Gene3D" id="3.40.50.10580">
    <property type="entry name" value="ATPase, V1 complex, subunit F"/>
    <property type="match status" value="1"/>
</dbReference>
<dbReference type="InterPro" id="IPR008218">
    <property type="entry name" value="ATPase_V1-cplx_f_g_su"/>
</dbReference>
<evidence type="ECO:0000256" key="3">
    <source>
        <dbReference type="ARBA" id="ARBA00022781"/>
    </source>
</evidence>
<reference evidence="6 7" key="1">
    <citation type="journal article" date="2023" name="Nat. Commun.">
        <title>Origin of minicircular mitochondrial genomes in red algae.</title>
        <authorList>
            <person name="Lee Y."/>
            <person name="Cho C.H."/>
            <person name="Lee Y.M."/>
            <person name="Park S.I."/>
            <person name="Yang J.H."/>
            <person name="West J.A."/>
            <person name="Bhattacharya D."/>
            <person name="Yoon H.S."/>
        </authorList>
    </citation>
    <scope>NUCLEOTIDE SEQUENCE [LARGE SCALE GENOMIC DNA]</scope>
    <source>
        <strain evidence="6 7">CCMP1338</strain>
        <tissue evidence="6">Whole cell</tissue>
    </source>
</reference>
<keyword evidence="2 5" id="KW-0813">Transport</keyword>
<evidence type="ECO:0000256" key="4">
    <source>
        <dbReference type="ARBA" id="ARBA00023065"/>
    </source>
</evidence>
<evidence type="ECO:0000256" key="2">
    <source>
        <dbReference type="ARBA" id="ARBA00022448"/>
    </source>
</evidence>
<dbReference type="PIRSF" id="PIRSF015945">
    <property type="entry name" value="ATPase_V1_F_euk"/>
    <property type="match status" value="1"/>
</dbReference>
<accession>A0AAV8UMY3</accession>
<gene>
    <name evidence="6" type="ORF">NDN08_006126</name>
</gene>